<keyword evidence="3" id="KW-0862">Zinc</keyword>
<dbReference type="OrthoDB" id="1937726at2759"/>
<feature type="region of interest" description="Disordered" evidence="8">
    <location>
        <begin position="1"/>
        <end position="21"/>
    </location>
</feature>
<dbReference type="GO" id="GO:0003677">
    <property type="term" value="F:DNA binding"/>
    <property type="evidence" value="ECO:0007669"/>
    <property type="project" value="UniProtKB-KW"/>
</dbReference>
<keyword evidence="2" id="KW-0863">Zinc-finger</keyword>
<keyword evidence="5" id="KW-0238">DNA-binding</keyword>
<keyword evidence="4" id="KW-0805">Transcription regulation</keyword>
<dbReference type="SUPFAM" id="SSF53098">
    <property type="entry name" value="Ribonuclease H-like"/>
    <property type="match status" value="1"/>
</dbReference>
<dbReference type="InterPro" id="IPR036236">
    <property type="entry name" value="Znf_C2H2_sf"/>
</dbReference>
<feature type="region of interest" description="Disordered" evidence="8">
    <location>
        <begin position="565"/>
        <end position="595"/>
    </location>
</feature>
<evidence type="ECO:0000256" key="8">
    <source>
        <dbReference type="SAM" id="MobiDB-lite"/>
    </source>
</evidence>
<organism evidence="11 12">
    <name type="scientific">Abrus precatorius</name>
    <name type="common">Indian licorice</name>
    <name type="synonym">Glycine abrus</name>
    <dbReference type="NCBI Taxonomy" id="3816"/>
    <lineage>
        <taxon>Eukaryota</taxon>
        <taxon>Viridiplantae</taxon>
        <taxon>Streptophyta</taxon>
        <taxon>Embryophyta</taxon>
        <taxon>Tracheophyta</taxon>
        <taxon>Spermatophyta</taxon>
        <taxon>Magnoliopsida</taxon>
        <taxon>eudicotyledons</taxon>
        <taxon>Gunneridae</taxon>
        <taxon>Pentapetalae</taxon>
        <taxon>rosids</taxon>
        <taxon>fabids</taxon>
        <taxon>Fabales</taxon>
        <taxon>Fabaceae</taxon>
        <taxon>Papilionoideae</taxon>
        <taxon>50 kb inversion clade</taxon>
        <taxon>NPAAA clade</taxon>
        <taxon>indigoferoid/millettioid clade</taxon>
        <taxon>Abreae</taxon>
        <taxon>Abrus</taxon>
    </lineage>
</organism>
<reference evidence="12" key="2">
    <citation type="submission" date="2025-08" db="UniProtKB">
        <authorList>
            <consortium name="RefSeq"/>
        </authorList>
    </citation>
    <scope>IDENTIFICATION</scope>
    <source>
        <tissue evidence="12">Young leaves</tissue>
    </source>
</reference>
<dbReference type="Pfam" id="PF14372">
    <property type="entry name" value="hAT-like_RNase-H"/>
    <property type="match status" value="1"/>
</dbReference>
<feature type="coiled-coil region" evidence="7">
    <location>
        <begin position="429"/>
        <end position="459"/>
    </location>
</feature>
<dbReference type="InterPro" id="IPR003656">
    <property type="entry name" value="Znf_BED"/>
</dbReference>
<evidence type="ECO:0000256" key="3">
    <source>
        <dbReference type="ARBA" id="ARBA00022833"/>
    </source>
</evidence>
<dbReference type="PANTHER" id="PTHR46481">
    <property type="entry name" value="ZINC FINGER BED DOMAIN-CONTAINING PROTEIN 4"/>
    <property type="match status" value="1"/>
</dbReference>
<feature type="domain" description="BED-type" evidence="9">
    <location>
        <begin position="27"/>
        <end position="69"/>
    </location>
</feature>
<evidence type="ECO:0000256" key="1">
    <source>
        <dbReference type="ARBA" id="ARBA00022723"/>
    </source>
</evidence>
<name>A0A8B8MHY9_ABRPR</name>
<dbReference type="RefSeq" id="XP_027368336.1">
    <property type="nucleotide sequence ID" value="XM_027512535.1"/>
</dbReference>
<accession>A0A8B8MHY9</accession>
<dbReference type="GO" id="GO:0008270">
    <property type="term" value="F:zinc ion binding"/>
    <property type="evidence" value="ECO:0007669"/>
    <property type="project" value="UniProtKB-KW"/>
</dbReference>
<dbReference type="KEGG" id="aprc:113874300"/>
<dbReference type="InterPro" id="IPR052035">
    <property type="entry name" value="ZnF_BED_domain_contain"/>
</dbReference>
<dbReference type="Pfam" id="PF02892">
    <property type="entry name" value="zf-BED"/>
    <property type="match status" value="1"/>
</dbReference>
<evidence type="ECO:0000256" key="2">
    <source>
        <dbReference type="ARBA" id="ARBA00022771"/>
    </source>
</evidence>
<keyword evidence="1" id="KW-0479">Metal-binding</keyword>
<dbReference type="InterPro" id="IPR012337">
    <property type="entry name" value="RNaseH-like_sf"/>
</dbReference>
<feature type="compositionally biased region" description="Basic and acidic residues" evidence="8">
    <location>
        <begin position="565"/>
        <end position="574"/>
    </location>
</feature>
<evidence type="ECO:0000313" key="12">
    <source>
        <dbReference type="RefSeq" id="XP_027368336.1"/>
    </source>
</evidence>
<evidence type="ECO:0000259" key="9">
    <source>
        <dbReference type="Pfam" id="PF02892"/>
    </source>
</evidence>
<dbReference type="PANTHER" id="PTHR46481:SF11">
    <property type="entry name" value="ZINC FINGER BED DOMAIN-CONTAINING PROTEIN RICESLEEPER 2-LIKE"/>
    <property type="match status" value="1"/>
</dbReference>
<evidence type="ECO:0000259" key="10">
    <source>
        <dbReference type="Pfam" id="PF14372"/>
    </source>
</evidence>
<keyword evidence="11" id="KW-1185">Reference proteome</keyword>
<evidence type="ECO:0000313" key="11">
    <source>
        <dbReference type="Proteomes" id="UP000694853"/>
    </source>
</evidence>
<evidence type="ECO:0000256" key="4">
    <source>
        <dbReference type="ARBA" id="ARBA00023015"/>
    </source>
</evidence>
<dbReference type="SMART" id="SM00614">
    <property type="entry name" value="ZnF_BED"/>
    <property type="match status" value="1"/>
</dbReference>
<keyword evidence="7" id="KW-0175">Coiled coil</keyword>
<dbReference type="AlphaFoldDB" id="A0A8B8MHY9"/>
<dbReference type="Proteomes" id="UP000694853">
    <property type="component" value="Unplaced"/>
</dbReference>
<keyword evidence="6" id="KW-0804">Transcription</keyword>
<dbReference type="GeneID" id="113874300"/>
<dbReference type="InterPro" id="IPR025525">
    <property type="entry name" value="hAT-like_transposase_RNase-H"/>
</dbReference>
<proteinExistence type="predicted"/>
<evidence type="ECO:0000256" key="6">
    <source>
        <dbReference type="ARBA" id="ARBA00023163"/>
    </source>
</evidence>
<dbReference type="SUPFAM" id="SSF57667">
    <property type="entry name" value="beta-beta-alpha zinc fingers"/>
    <property type="match status" value="1"/>
</dbReference>
<reference evidence="11" key="1">
    <citation type="journal article" date="2019" name="Toxins">
        <title>Detection of Abrin-Like and Prepropulchellin-Like Toxin Genes and Transcripts Using Whole Genome Sequencing and Full-Length Transcript Sequencing of Abrus precatorius.</title>
        <authorList>
            <person name="Hovde B.T."/>
            <person name="Daligault H.E."/>
            <person name="Hanschen E.R."/>
            <person name="Kunde Y.A."/>
            <person name="Johnson M.B."/>
            <person name="Starkenburg S.R."/>
            <person name="Johnson S.L."/>
        </authorList>
    </citation>
    <scope>NUCLEOTIDE SEQUENCE [LARGE SCALE GENOMIC DNA]</scope>
</reference>
<evidence type="ECO:0000256" key="7">
    <source>
        <dbReference type="SAM" id="Coils"/>
    </source>
</evidence>
<evidence type="ECO:0000256" key="5">
    <source>
        <dbReference type="ARBA" id="ARBA00023125"/>
    </source>
</evidence>
<gene>
    <name evidence="12" type="primary">LOC113874300</name>
</gene>
<feature type="domain" description="hAT-like transposase RNase-H fold" evidence="10">
    <location>
        <begin position="347"/>
        <end position="446"/>
    </location>
</feature>
<sequence>MRKEIGANLENEDVTERTSSNKRGLTSEAWAHFKREKINEKWKAICKHCDRQLGGDTNQGTKHLYDHIQICKLCTVRGPRFCRALQPLFKVITRNTWKVDIMKVYDAERSKVMKLLEKATSRTAITIDMWTTTNQNKGYMSVTAHFIDNDWTLQNRLLRFTYVPTPHITEVLADVLCDCIFEWNLETKLSTLTVDNCSTNVAMIAYIVEKLDHSSFILGGSLFHTRCCAHILTLIVKDGMSTIHGSIEKIRDSASVWTATPKREEKFIDACRHSGVPYSKKLVNDCRTRWNSMYLMLVFALPYYDVFKHLKPREPQYKSLPSLDEWKMTTEICNAMEIFYRVIELFSGTQFPTSNVYFPKVCEIRLALNRWVFPFNTTLQAMAETMIPKFEKYWDSINSVIAIRAVLNPRFKIKLLNYFFPLMYGSESTKELEKVRTLLEDLVSEYQNKERRLNHAVSDIVCTSASTLTNSESSSRKSDSLIDFLQYIQDASSNEFVKFELDYYLKEPVLLNQSNVDNIGGQFLAPHRSSLNEDTVEAMIGNSRGSMGEQGMGMGEKNLPIMGIGDRDGEEHEVQGQGAREYPPPTPRASATPNS</sequence>
<protein>
    <submittedName>
        <fullName evidence="12">Zinc finger BED domain-containing protein RICESLEEPER 2-like</fullName>
    </submittedName>
</protein>